<dbReference type="AlphaFoldDB" id="A0A3S4B762"/>
<dbReference type="Proteomes" id="UP000289200">
    <property type="component" value="Unassembled WGS sequence"/>
</dbReference>
<keyword evidence="1" id="KW-0472">Membrane</keyword>
<comment type="caution">
    <text evidence="2">The sequence shown here is derived from an EMBL/GenBank/DDBJ whole genome shotgun (WGS) entry which is preliminary data.</text>
</comment>
<evidence type="ECO:0000313" key="3">
    <source>
        <dbReference type="Proteomes" id="UP000289200"/>
    </source>
</evidence>
<proteinExistence type="predicted"/>
<reference evidence="3" key="1">
    <citation type="submission" date="2018-10" db="EMBL/GenBank/DDBJ databases">
        <authorList>
            <person name="Peiro R."/>
            <person name="Begona"/>
            <person name="Cbmso G."/>
            <person name="Lopez M."/>
            <person name="Gonzalez S."/>
            <person name="Sacristan E."/>
            <person name="Castillo E."/>
        </authorList>
    </citation>
    <scope>NUCLEOTIDE SEQUENCE [LARGE SCALE GENOMIC DNA]</scope>
</reference>
<protein>
    <submittedName>
        <fullName evidence="2">Uncharacterized protein</fullName>
    </submittedName>
</protein>
<feature type="transmembrane region" description="Helical" evidence="1">
    <location>
        <begin position="12"/>
        <end position="31"/>
    </location>
</feature>
<evidence type="ECO:0000256" key="1">
    <source>
        <dbReference type="SAM" id="Phobius"/>
    </source>
</evidence>
<dbReference type="EMBL" id="UWOC01000180">
    <property type="protein sequence ID" value="VCU10805.1"/>
    <property type="molecule type" value="Genomic_DNA"/>
</dbReference>
<keyword evidence="1" id="KW-0812">Transmembrane</keyword>
<keyword evidence="1" id="KW-1133">Transmembrane helix</keyword>
<accession>A0A3S4B762</accession>
<sequence length="32" mass="3442">MAVKPSIRFSVTIKIDVAQILYGVAAIVILLV</sequence>
<organism evidence="2 3">
    <name type="scientific">Rhodoplanes serenus</name>
    <dbReference type="NCBI Taxonomy" id="200615"/>
    <lineage>
        <taxon>Bacteria</taxon>
        <taxon>Pseudomonadati</taxon>
        <taxon>Pseudomonadota</taxon>
        <taxon>Alphaproteobacteria</taxon>
        <taxon>Hyphomicrobiales</taxon>
        <taxon>Nitrobacteraceae</taxon>
        <taxon>Rhodoplanes</taxon>
    </lineage>
</organism>
<keyword evidence="3" id="KW-1185">Reference proteome</keyword>
<evidence type="ECO:0000313" key="2">
    <source>
        <dbReference type="EMBL" id="VCU10805.1"/>
    </source>
</evidence>
<gene>
    <name evidence="2" type="ORF">RHODGE_RHODGE_04009</name>
</gene>
<name>A0A3S4B762_9BRAD</name>